<comment type="subcellular location">
    <subcellularLocation>
        <location evidence="1 12 13">Cytoplasm</location>
    </subcellularLocation>
</comment>
<protein>
    <recommendedName>
        <fullName evidence="3 12">DNA replication and repair protein RecF</fullName>
    </recommendedName>
</protein>
<dbReference type="PROSITE" id="PS00618">
    <property type="entry name" value="RECF_2"/>
    <property type="match status" value="1"/>
</dbReference>
<keyword evidence="9 12" id="KW-0238">DNA-binding</keyword>
<proteinExistence type="inferred from homology"/>
<keyword evidence="6 12" id="KW-0547">Nucleotide-binding</keyword>
<dbReference type="InterPro" id="IPR042174">
    <property type="entry name" value="RecF_2"/>
</dbReference>
<keyword evidence="5 12" id="KW-0235">DNA replication</keyword>
<evidence type="ECO:0000313" key="15">
    <source>
        <dbReference type="EMBL" id="MSS20028.1"/>
    </source>
</evidence>
<organism evidence="15 16">
    <name type="scientific">Pseudoramibacter porci</name>
    <dbReference type="NCBI Taxonomy" id="2606631"/>
    <lineage>
        <taxon>Bacteria</taxon>
        <taxon>Bacillati</taxon>
        <taxon>Bacillota</taxon>
        <taxon>Clostridia</taxon>
        <taxon>Eubacteriales</taxon>
        <taxon>Eubacteriaceae</taxon>
        <taxon>Pseudoramibacter</taxon>
    </lineage>
</organism>
<evidence type="ECO:0000256" key="7">
    <source>
        <dbReference type="ARBA" id="ARBA00022763"/>
    </source>
</evidence>
<evidence type="ECO:0000256" key="5">
    <source>
        <dbReference type="ARBA" id="ARBA00022705"/>
    </source>
</evidence>
<keyword evidence="10 12" id="KW-0234">DNA repair</keyword>
<dbReference type="Pfam" id="PF02463">
    <property type="entry name" value="SMC_N"/>
    <property type="match status" value="1"/>
</dbReference>
<dbReference type="GO" id="GO:0003697">
    <property type="term" value="F:single-stranded DNA binding"/>
    <property type="evidence" value="ECO:0007669"/>
    <property type="project" value="UniProtKB-UniRule"/>
</dbReference>
<evidence type="ECO:0000256" key="3">
    <source>
        <dbReference type="ARBA" id="ARBA00020170"/>
    </source>
</evidence>
<dbReference type="InterPro" id="IPR001238">
    <property type="entry name" value="DNA-binding_RecF"/>
</dbReference>
<dbReference type="GO" id="GO:0005737">
    <property type="term" value="C:cytoplasm"/>
    <property type="evidence" value="ECO:0007669"/>
    <property type="project" value="UniProtKB-SubCell"/>
</dbReference>
<evidence type="ECO:0000256" key="4">
    <source>
        <dbReference type="ARBA" id="ARBA00022490"/>
    </source>
</evidence>
<dbReference type="Gene3D" id="3.40.50.300">
    <property type="entry name" value="P-loop containing nucleotide triphosphate hydrolases"/>
    <property type="match status" value="1"/>
</dbReference>
<dbReference type="RefSeq" id="WP_154576408.1">
    <property type="nucleotide sequence ID" value="NZ_VUMO01000007.1"/>
</dbReference>
<keyword evidence="4 12" id="KW-0963">Cytoplasm</keyword>
<dbReference type="EMBL" id="VUMO01000007">
    <property type="protein sequence ID" value="MSS20028.1"/>
    <property type="molecule type" value="Genomic_DNA"/>
</dbReference>
<dbReference type="PANTHER" id="PTHR32182:SF0">
    <property type="entry name" value="DNA REPLICATION AND REPAIR PROTEIN RECF"/>
    <property type="match status" value="1"/>
</dbReference>
<keyword evidence="7 12" id="KW-0227">DNA damage</keyword>
<dbReference type="InterPro" id="IPR018078">
    <property type="entry name" value="DNA-binding_RecF_CS"/>
</dbReference>
<feature type="binding site" evidence="12">
    <location>
        <begin position="30"/>
        <end position="37"/>
    </location>
    <ligand>
        <name>ATP</name>
        <dbReference type="ChEBI" id="CHEBI:30616"/>
    </ligand>
</feature>
<accession>A0A7X2NGI5</accession>
<dbReference type="PANTHER" id="PTHR32182">
    <property type="entry name" value="DNA REPLICATION AND REPAIR PROTEIN RECF"/>
    <property type="match status" value="1"/>
</dbReference>
<dbReference type="InterPro" id="IPR003395">
    <property type="entry name" value="RecF/RecN/SMC_N"/>
</dbReference>
<dbReference type="GO" id="GO:0000731">
    <property type="term" value="P:DNA synthesis involved in DNA repair"/>
    <property type="evidence" value="ECO:0007669"/>
    <property type="project" value="TreeGrafter"/>
</dbReference>
<dbReference type="AlphaFoldDB" id="A0A7X2NGI5"/>
<dbReference type="GO" id="GO:0006260">
    <property type="term" value="P:DNA replication"/>
    <property type="evidence" value="ECO:0007669"/>
    <property type="project" value="UniProtKB-UniRule"/>
</dbReference>
<evidence type="ECO:0000256" key="2">
    <source>
        <dbReference type="ARBA" id="ARBA00008016"/>
    </source>
</evidence>
<comment type="similarity">
    <text evidence="2 12 13">Belongs to the RecF family.</text>
</comment>
<reference evidence="15 16" key="1">
    <citation type="submission" date="2019-08" db="EMBL/GenBank/DDBJ databases">
        <title>In-depth cultivation of the pig gut microbiome towards novel bacterial diversity and tailored functional studies.</title>
        <authorList>
            <person name="Wylensek D."/>
            <person name="Hitch T.C.A."/>
            <person name="Clavel T."/>
        </authorList>
    </citation>
    <scope>NUCLEOTIDE SEQUENCE [LARGE SCALE GENOMIC DNA]</scope>
    <source>
        <strain evidence="15 16">RF-744-FAT-4</strain>
    </source>
</reference>
<evidence type="ECO:0000313" key="16">
    <source>
        <dbReference type="Proteomes" id="UP000461754"/>
    </source>
</evidence>
<dbReference type="SUPFAM" id="SSF52540">
    <property type="entry name" value="P-loop containing nucleoside triphosphate hydrolases"/>
    <property type="match status" value="1"/>
</dbReference>
<feature type="domain" description="RecF/RecN/SMC N-terminal" evidence="14">
    <location>
        <begin position="3"/>
        <end position="368"/>
    </location>
</feature>
<evidence type="ECO:0000256" key="8">
    <source>
        <dbReference type="ARBA" id="ARBA00022840"/>
    </source>
</evidence>
<evidence type="ECO:0000256" key="10">
    <source>
        <dbReference type="ARBA" id="ARBA00023204"/>
    </source>
</evidence>
<dbReference type="Proteomes" id="UP000461754">
    <property type="component" value="Unassembled WGS sequence"/>
</dbReference>
<dbReference type="InterPro" id="IPR027417">
    <property type="entry name" value="P-loop_NTPase"/>
</dbReference>
<keyword evidence="11 12" id="KW-0742">SOS response</keyword>
<comment type="caution">
    <text evidence="15">The sequence shown here is derived from an EMBL/GenBank/DDBJ whole genome shotgun (WGS) entry which is preliminary data.</text>
</comment>
<dbReference type="NCBIfam" id="TIGR00611">
    <property type="entry name" value="recf"/>
    <property type="match status" value="1"/>
</dbReference>
<dbReference type="HAMAP" id="MF_00365">
    <property type="entry name" value="RecF"/>
    <property type="match status" value="1"/>
</dbReference>
<evidence type="ECO:0000256" key="9">
    <source>
        <dbReference type="ARBA" id="ARBA00023125"/>
    </source>
</evidence>
<evidence type="ECO:0000256" key="11">
    <source>
        <dbReference type="ARBA" id="ARBA00023236"/>
    </source>
</evidence>
<evidence type="ECO:0000256" key="1">
    <source>
        <dbReference type="ARBA" id="ARBA00004496"/>
    </source>
</evidence>
<keyword evidence="16" id="KW-1185">Reference proteome</keyword>
<keyword evidence="8 12" id="KW-0067">ATP-binding</keyword>
<gene>
    <name evidence="12 15" type="primary">recF</name>
    <name evidence="15" type="ORF">FYJ52_06415</name>
</gene>
<evidence type="ECO:0000256" key="13">
    <source>
        <dbReference type="RuleBase" id="RU000578"/>
    </source>
</evidence>
<dbReference type="Gene3D" id="1.20.1050.90">
    <property type="entry name" value="RecF/RecN/SMC, N-terminal domain"/>
    <property type="match status" value="1"/>
</dbReference>
<sequence length="372" mass="42085">MIVERLTLRHFRNYQDETFELSPRINVITGANAQGKTNMLEGLFLLSRGYSHRTNRTADLMMQGDPRFDGFAVEAETVSKGSHHRLALQVKDGHKAWVVDGHSGRRQKDAHRLLHTILFEPDDLRIVKAGPARRRQFIDEEISGYLPGYLPVLKNYKKALSQRNALLKEIRRSPSMAVLLEGWDAQLVENGAKVVIYRLAYLKRLNETARALHTSLSDNKEKLSLSYSSNLIAEAAADQDAIQKRFAEKLKAGRDEDIAKGSTVCGPHVDDLLIDINGMEARKFASQGQQRTAAIALKLSQIDIYKKMTGERPVVLLDDILSELDDRRQEKILDILGQTQALITCTDSRFADRYPDEMKRIVTVQNGHQISR</sequence>
<evidence type="ECO:0000259" key="14">
    <source>
        <dbReference type="Pfam" id="PF02463"/>
    </source>
</evidence>
<evidence type="ECO:0000256" key="6">
    <source>
        <dbReference type="ARBA" id="ARBA00022741"/>
    </source>
</evidence>
<name>A0A7X2NGI5_9FIRM</name>
<dbReference type="GO" id="GO:0009432">
    <property type="term" value="P:SOS response"/>
    <property type="evidence" value="ECO:0007669"/>
    <property type="project" value="UniProtKB-UniRule"/>
</dbReference>
<comment type="function">
    <text evidence="12 13">The RecF protein is involved in DNA metabolism; it is required for DNA replication and normal SOS inducibility. RecF binds preferentially to single-stranded, linear DNA. It also seems to bind ATP.</text>
</comment>
<dbReference type="GO" id="GO:0006302">
    <property type="term" value="P:double-strand break repair"/>
    <property type="evidence" value="ECO:0007669"/>
    <property type="project" value="TreeGrafter"/>
</dbReference>
<evidence type="ECO:0000256" key="12">
    <source>
        <dbReference type="HAMAP-Rule" id="MF_00365"/>
    </source>
</evidence>
<dbReference type="GO" id="GO:0005524">
    <property type="term" value="F:ATP binding"/>
    <property type="evidence" value="ECO:0007669"/>
    <property type="project" value="UniProtKB-UniRule"/>
</dbReference>